<proteinExistence type="predicted"/>
<dbReference type="EMBL" id="MRTP01000020">
    <property type="protein sequence ID" value="OMF46880.1"/>
    <property type="molecule type" value="Genomic_DNA"/>
</dbReference>
<dbReference type="RefSeq" id="WP_076176594.1">
    <property type="nucleotide sequence ID" value="NZ_MRTP01000020.1"/>
</dbReference>
<evidence type="ECO:0000259" key="1">
    <source>
        <dbReference type="Pfam" id="PF09299"/>
    </source>
</evidence>
<comment type="caution">
    <text evidence="2">The sequence shown here is derived from an EMBL/GenBank/DDBJ whole genome shotgun (WGS) entry which is preliminary data.</text>
</comment>
<name>A0A1R1E4Z4_9BACL</name>
<keyword evidence="3" id="KW-1185">Reference proteome</keyword>
<feature type="domain" description="Transposase-like Mu C-terminal" evidence="1">
    <location>
        <begin position="28"/>
        <end position="78"/>
    </location>
</feature>
<dbReference type="AlphaFoldDB" id="A0A1R1E4Z4"/>
<accession>A0A1R1E4Z4</accession>
<gene>
    <name evidence="2" type="ORF">BK138_32825</name>
</gene>
<evidence type="ECO:0000313" key="2">
    <source>
        <dbReference type="EMBL" id="OMF46880.1"/>
    </source>
</evidence>
<sequence>MGYPHIIFDDDREHYEIDFLYTDKKPYTRDGVRWDNRIYKSDECQDIIGTGKKKYTVKYDIDDIGSIYLLHPKREKFIKLFCASPPMGKSLEISVSTPYSEQKAMSDKKAKEEIDIEEQLLNEALEAEQNNKRMRS</sequence>
<dbReference type="Proteomes" id="UP000187172">
    <property type="component" value="Unassembled WGS sequence"/>
</dbReference>
<dbReference type="InterPro" id="IPR015378">
    <property type="entry name" value="Transposase-like_Mu_C"/>
</dbReference>
<dbReference type="Pfam" id="PF09299">
    <property type="entry name" value="Mu-transpos_C"/>
    <property type="match status" value="1"/>
</dbReference>
<evidence type="ECO:0000313" key="3">
    <source>
        <dbReference type="Proteomes" id="UP000187172"/>
    </source>
</evidence>
<protein>
    <recommendedName>
        <fullName evidence="1">Transposase-like Mu C-terminal domain-containing protein</fullName>
    </recommendedName>
</protein>
<organism evidence="2 3">
    <name type="scientific">Paenibacillus rhizosphaerae</name>
    <dbReference type="NCBI Taxonomy" id="297318"/>
    <lineage>
        <taxon>Bacteria</taxon>
        <taxon>Bacillati</taxon>
        <taxon>Bacillota</taxon>
        <taxon>Bacilli</taxon>
        <taxon>Bacillales</taxon>
        <taxon>Paenibacillaceae</taxon>
        <taxon>Paenibacillus</taxon>
    </lineage>
</organism>
<reference evidence="2 3" key="1">
    <citation type="submission" date="2016-11" db="EMBL/GenBank/DDBJ databases">
        <title>Paenibacillus species isolates.</title>
        <authorList>
            <person name="Beno S.M."/>
        </authorList>
    </citation>
    <scope>NUCLEOTIDE SEQUENCE [LARGE SCALE GENOMIC DNA]</scope>
    <source>
        <strain evidence="2 3">FSL R5-0378</strain>
    </source>
</reference>
<dbReference type="STRING" id="297318.BK138_32825"/>